<evidence type="ECO:0000313" key="2">
    <source>
        <dbReference type="EMBL" id="KRY55397.1"/>
    </source>
</evidence>
<dbReference type="EMBL" id="JYDI01000056">
    <property type="protein sequence ID" value="KRY55397.1"/>
    <property type="molecule type" value="Genomic_DNA"/>
</dbReference>
<evidence type="ECO:0000313" key="3">
    <source>
        <dbReference type="Proteomes" id="UP000054653"/>
    </source>
</evidence>
<dbReference type="AlphaFoldDB" id="A0A0V1D1N9"/>
<feature type="region of interest" description="Disordered" evidence="1">
    <location>
        <begin position="83"/>
        <end position="103"/>
    </location>
</feature>
<evidence type="ECO:0000256" key="1">
    <source>
        <dbReference type="SAM" id="MobiDB-lite"/>
    </source>
</evidence>
<dbReference type="Proteomes" id="UP000054653">
    <property type="component" value="Unassembled WGS sequence"/>
</dbReference>
<comment type="caution">
    <text evidence="2">The sequence shown here is derived from an EMBL/GenBank/DDBJ whole genome shotgun (WGS) entry which is preliminary data.</text>
</comment>
<feature type="compositionally biased region" description="Basic residues" evidence="1">
    <location>
        <begin position="83"/>
        <end position="96"/>
    </location>
</feature>
<reference evidence="2 3" key="1">
    <citation type="submission" date="2015-01" db="EMBL/GenBank/DDBJ databases">
        <title>Evolution of Trichinella species and genotypes.</title>
        <authorList>
            <person name="Korhonen P.K."/>
            <person name="Edoardo P."/>
            <person name="Giuseppe L.R."/>
            <person name="Gasser R.B."/>
        </authorList>
    </citation>
    <scope>NUCLEOTIDE SEQUENCE [LARGE SCALE GENOMIC DNA]</scope>
    <source>
        <strain evidence="2">ISS120</strain>
    </source>
</reference>
<proteinExistence type="predicted"/>
<name>A0A0V1D1N9_TRIBR</name>
<keyword evidence="3" id="KW-1185">Reference proteome</keyword>
<organism evidence="2 3">
    <name type="scientific">Trichinella britovi</name>
    <name type="common">Parasitic roundworm</name>
    <dbReference type="NCBI Taxonomy" id="45882"/>
    <lineage>
        <taxon>Eukaryota</taxon>
        <taxon>Metazoa</taxon>
        <taxon>Ecdysozoa</taxon>
        <taxon>Nematoda</taxon>
        <taxon>Enoplea</taxon>
        <taxon>Dorylaimia</taxon>
        <taxon>Trichinellida</taxon>
        <taxon>Trichinellidae</taxon>
        <taxon>Trichinella</taxon>
    </lineage>
</organism>
<gene>
    <name evidence="2" type="ORF">T03_15685</name>
</gene>
<protein>
    <submittedName>
        <fullName evidence="2">Uncharacterized protein</fullName>
    </submittedName>
</protein>
<sequence length="103" mass="12241">MKKLISMQKLHQMMQSPCIGYSRCCVQQYEISFCTPIYLYNTTYSTYSTQTKVDECRRWKILEREKEEKDDSGELAKIALTKKKRVKKKKKKKRHSPTALTLI</sequence>
<accession>A0A0V1D1N9</accession>